<dbReference type="SUPFAM" id="SSF48498">
    <property type="entry name" value="Tetracyclin repressor-like, C-terminal domain"/>
    <property type="match status" value="1"/>
</dbReference>
<dbReference type="Gene3D" id="1.10.10.60">
    <property type="entry name" value="Homeodomain-like"/>
    <property type="match status" value="1"/>
</dbReference>
<dbReference type="Pfam" id="PF16859">
    <property type="entry name" value="TetR_C_11"/>
    <property type="match status" value="1"/>
</dbReference>
<evidence type="ECO:0000259" key="5">
    <source>
        <dbReference type="PROSITE" id="PS50977"/>
    </source>
</evidence>
<dbReference type="PROSITE" id="PS50977">
    <property type="entry name" value="HTH_TETR_2"/>
    <property type="match status" value="1"/>
</dbReference>
<keyword evidence="7" id="KW-1185">Reference proteome</keyword>
<evidence type="ECO:0000256" key="1">
    <source>
        <dbReference type="ARBA" id="ARBA00023015"/>
    </source>
</evidence>
<reference evidence="6 7" key="2">
    <citation type="journal article" date="2011" name="J. Antibiot.">
        <title>Furaquinocins I and J: novel polyketide isoprenoid hybrid compounds from Streptomyces reveromyceticus SN-593.</title>
        <authorList>
            <person name="Panthee S."/>
            <person name="Takahashi S."/>
            <person name="Takagi H."/>
            <person name="Nogawa T."/>
            <person name="Oowada E."/>
            <person name="Uramoto M."/>
            <person name="Osada H."/>
        </authorList>
    </citation>
    <scope>NUCLEOTIDE SEQUENCE [LARGE SCALE GENOMIC DNA]</scope>
    <source>
        <strain evidence="6 7">SN-593</strain>
    </source>
</reference>
<reference evidence="6 7" key="3">
    <citation type="journal article" date="2011" name="Nat. Chem. Biol.">
        <title>Reveromycin A biosynthesis uses RevG and RevJ for stereospecific spiroacetal formation.</title>
        <authorList>
            <person name="Takahashi S."/>
            <person name="Toyoda A."/>
            <person name="Sekiyama Y."/>
            <person name="Takagi H."/>
            <person name="Nogawa T."/>
            <person name="Uramoto M."/>
            <person name="Suzuki R."/>
            <person name="Koshino H."/>
            <person name="Kumano T."/>
            <person name="Panthee S."/>
            <person name="Dairi T."/>
            <person name="Ishikawa J."/>
            <person name="Ikeda H."/>
            <person name="Sakaki Y."/>
            <person name="Osada H."/>
        </authorList>
    </citation>
    <scope>NUCLEOTIDE SEQUENCE [LARGE SCALE GENOMIC DNA]</scope>
    <source>
        <strain evidence="6 7">SN-593</strain>
    </source>
</reference>
<dbReference type="PANTHER" id="PTHR30055:SF148">
    <property type="entry name" value="TETR-FAMILY TRANSCRIPTIONAL REGULATOR"/>
    <property type="match status" value="1"/>
</dbReference>
<organism evidence="6 7">
    <name type="scientific">Actinacidiphila reveromycinica</name>
    <dbReference type="NCBI Taxonomy" id="659352"/>
    <lineage>
        <taxon>Bacteria</taxon>
        <taxon>Bacillati</taxon>
        <taxon>Actinomycetota</taxon>
        <taxon>Actinomycetes</taxon>
        <taxon>Kitasatosporales</taxon>
        <taxon>Streptomycetaceae</taxon>
        <taxon>Actinacidiphila</taxon>
    </lineage>
</organism>
<dbReference type="InterPro" id="IPR011075">
    <property type="entry name" value="TetR_C"/>
</dbReference>
<dbReference type="KEGG" id="arev:RVR_8220"/>
<reference evidence="6 7" key="4">
    <citation type="journal article" date="2020" name="Sci. Rep.">
        <title>beta-carboline chemical signals induce reveromycin production through a LuxR family regulator in Streptomyces sp. SN-593.</title>
        <authorList>
            <person name="Panthee S."/>
            <person name="Kito N."/>
            <person name="Hayashi T."/>
            <person name="Shimizu T."/>
            <person name="Ishikawa J."/>
            <person name="Hamamoto H."/>
            <person name="Osada H."/>
            <person name="Takahashi S."/>
        </authorList>
    </citation>
    <scope>NUCLEOTIDE SEQUENCE [LARGE SCALE GENOMIC DNA]</scope>
    <source>
        <strain evidence="6 7">SN-593</strain>
    </source>
</reference>
<dbReference type="GO" id="GO:0003700">
    <property type="term" value="F:DNA-binding transcription factor activity"/>
    <property type="evidence" value="ECO:0007669"/>
    <property type="project" value="TreeGrafter"/>
</dbReference>
<dbReference type="GO" id="GO:0000976">
    <property type="term" value="F:transcription cis-regulatory region binding"/>
    <property type="evidence" value="ECO:0007669"/>
    <property type="project" value="TreeGrafter"/>
</dbReference>
<dbReference type="InterPro" id="IPR001647">
    <property type="entry name" value="HTH_TetR"/>
</dbReference>
<evidence type="ECO:0000313" key="7">
    <source>
        <dbReference type="Proteomes" id="UP000595703"/>
    </source>
</evidence>
<dbReference type="Gene3D" id="1.10.357.10">
    <property type="entry name" value="Tetracycline Repressor, domain 2"/>
    <property type="match status" value="1"/>
</dbReference>
<dbReference type="PANTHER" id="PTHR30055">
    <property type="entry name" value="HTH-TYPE TRANSCRIPTIONAL REGULATOR RUTR"/>
    <property type="match status" value="1"/>
</dbReference>
<feature type="domain" description="HTH tetR-type" evidence="5">
    <location>
        <begin position="16"/>
        <end position="76"/>
    </location>
</feature>
<reference evidence="6 7" key="1">
    <citation type="journal article" date="2010" name="J. Bacteriol.">
        <title>Biochemical characterization of a novel indole prenyltransferase from Streptomyces sp. SN-593.</title>
        <authorList>
            <person name="Takahashi S."/>
            <person name="Takagi H."/>
            <person name="Toyoda A."/>
            <person name="Uramoto M."/>
            <person name="Nogawa T."/>
            <person name="Ueki M."/>
            <person name="Sakaki Y."/>
            <person name="Osada H."/>
        </authorList>
    </citation>
    <scope>NUCLEOTIDE SEQUENCE [LARGE SCALE GENOMIC DNA]</scope>
    <source>
        <strain evidence="6 7">SN-593</strain>
    </source>
</reference>
<dbReference type="AlphaFoldDB" id="A0A7U3UYD7"/>
<protein>
    <submittedName>
        <fullName evidence="6">Putative TetR family transcriptional regulator</fullName>
    </submittedName>
</protein>
<dbReference type="Pfam" id="PF00440">
    <property type="entry name" value="TetR_N"/>
    <property type="match status" value="1"/>
</dbReference>
<keyword evidence="1" id="KW-0805">Transcription regulation</keyword>
<gene>
    <name evidence="6" type="ORF">RVR_8220</name>
</gene>
<evidence type="ECO:0000256" key="2">
    <source>
        <dbReference type="ARBA" id="ARBA00023125"/>
    </source>
</evidence>
<dbReference type="EMBL" id="AP018365">
    <property type="protein sequence ID" value="BBB00995.1"/>
    <property type="molecule type" value="Genomic_DNA"/>
</dbReference>
<dbReference type="Proteomes" id="UP000595703">
    <property type="component" value="Chromosome"/>
</dbReference>
<dbReference type="InterPro" id="IPR050109">
    <property type="entry name" value="HTH-type_TetR-like_transc_reg"/>
</dbReference>
<feature type="DNA-binding region" description="H-T-H motif" evidence="4">
    <location>
        <begin position="39"/>
        <end position="58"/>
    </location>
</feature>
<accession>A0A7U3UYD7</accession>
<keyword evidence="3" id="KW-0804">Transcription</keyword>
<evidence type="ECO:0000313" key="6">
    <source>
        <dbReference type="EMBL" id="BBB00995.1"/>
    </source>
</evidence>
<dbReference type="InterPro" id="IPR009057">
    <property type="entry name" value="Homeodomain-like_sf"/>
</dbReference>
<name>A0A7U3UYD7_9ACTN</name>
<dbReference type="SUPFAM" id="SSF46689">
    <property type="entry name" value="Homeodomain-like"/>
    <property type="match status" value="1"/>
</dbReference>
<sequence>MTTAAPDPTRRRRRGAELEAALLDAAWDELIEAGFAKLTMESVASRAGTGVAVLYRRWANKDEVVLAALERYRNAHLVDIPDTGSLRGDLVAVLTTMGEARSVFFAIAAATAFSGLLVDTGMTPTQVRDRIMGDKRLSRMRSVYERAHDRGEIDLESIPPALLAMPFDLVRHDLVMDLKPLEPRRIESIVDELFLPLVRHYGRDGGGSSPAGGAPGAAGVA</sequence>
<evidence type="ECO:0000256" key="3">
    <source>
        <dbReference type="ARBA" id="ARBA00023163"/>
    </source>
</evidence>
<keyword evidence="2 4" id="KW-0238">DNA-binding</keyword>
<dbReference type="RefSeq" id="WP_202236948.1">
    <property type="nucleotide sequence ID" value="NZ_AP018365.1"/>
</dbReference>
<proteinExistence type="predicted"/>
<dbReference type="InterPro" id="IPR036271">
    <property type="entry name" value="Tet_transcr_reg_TetR-rel_C_sf"/>
</dbReference>
<evidence type="ECO:0000256" key="4">
    <source>
        <dbReference type="PROSITE-ProRule" id="PRU00335"/>
    </source>
</evidence>